<dbReference type="GO" id="GO:0055085">
    <property type="term" value="P:transmembrane transport"/>
    <property type="evidence" value="ECO:0007669"/>
    <property type="project" value="InterPro"/>
</dbReference>
<evidence type="ECO:0000256" key="7">
    <source>
        <dbReference type="RuleBase" id="RU363032"/>
    </source>
</evidence>
<feature type="transmembrane region" description="Helical" evidence="7">
    <location>
        <begin position="28"/>
        <end position="57"/>
    </location>
</feature>
<keyword evidence="10" id="KW-1185">Reference proteome</keyword>
<dbReference type="SUPFAM" id="SSF161098">
    <property type="entry name" value="MetI-like"/>
    <property type="match status" value="1"/>
</dbReference>
<dbReference type="Proteomes" id="UP000199544">
    <property type="component" value="Unassembled WGS sequence"/>
</dbReference>
<keyword evidence="5 7" id="KW-1133">Transmembrane helix</keyword>
<keyword evidence="6 7" id="KW-0472">Membrane</keyword>
<evidence type="ECO:0000256" key="3">
    <source>
        <dbReference type="ARBA" id="ARBA00022475"/>
    </source>
</evidence>
<evidence type="ECO:0000313" key="10">
    <source>
        <dbReference type="Proteomes" id="UP000199544"/>
    </source>
</evidence>
<dbReference type="InterPro" id="IPR051393">
    <property type="entry name" value="ABC_transporter_permease"/>
</dbReference>
<evidence type="ECO:0000259" key="8">
    <source>
        <dbReference type="PROSITE" id="PS50928"/>
    </source>
</evidence>
<sequence length="311" mass="34706">MDVKLTENKRVDVLSPVSLKPRRKGFNVMPAVFIGPHLLLFALFFLIPIFFGVYISFTNWDLINTPEFVGLDNYKEILFHKESTFYTQLHTGLGNTFKFVIFTVPACIIIPLLLASALHVKPKGSKWFQAIFYLPVLFSISAVMIIWSMMFNVSFGPINHYFSSAPNWLGTQPYAWIALVVVTVWWGIGGNMIIYQAALNGVSKDYYEAASLDGAGRIQKFFHITLPSIKNQLLFTVVITTIAQFNIYGQALMLTKGGPSSSTTVLLMYIQQNAFGSGQSIAGIGSAMAVILGLCIMVVSIIQFFLLREKK</sequence>
<keyword evidence="2 7" id="KW-0813">Transport</keyword>
<keyword evidence="4 7" id="KW-0812">Transmembrane</keyword>
<evidence type="ECO:0000256" key="2">
    <source>
        <dbReference type="ARBA" id="ARBA00022448"/>
    </source>
</evidence>
<dbReference type="Gene3D" id="1.10.3720.10">
    <property type="entry name" value="MetI-like"/>
    <property type="match status" value="1"/>
</dbReference>
<feature type="transmembrane region" description="Helical" evidence="7">
    <location>
        <begin position="233"/>
        <end position="253"/>
    </location>
</feature>
<gene>
    <name evidence="9" type="ORF">SAMN04488137_0537</name>
</gene>
<reference evidence="10" key="1">
    <citation type="submission" date="2016-10" db="EMBL/GenBank/DDBJ databases">
        <authorList>
            <person name="Varghese N."/>
            <person name="Submissions S."/>
        </authorList>
    </citation>
    <scope>NUCLEOTIDE SEQUENCE [LARGE SCALE GENOMIC DNA]</scope>
    <source>
        <strain evidence="10">CGMCC 1.6854</strain>
    </source>
</reference>
<name>A0A1G9TW45_9BACL</name>
<keyword evidence="3" id="KW-1003">Cell membrane</keyword>
<evidence type="ECO:0000256" key="4">
    <source>
        <dbReference type="ARBA" id="ARBA00022692"/>
    </source>
</evidence>
<evidence type="ECO:0000256" key="5">
    <source>
        <dbReference type="ARBA" id="ARBA00022989"/>
    </source>
</evidence>
<dbReference type="PANTHER" id="PTHR30193">
    <property type="entry name" value="ABC TRANSPORTER PERMEASE PROTEIN"/>
    <property type="match status" value="1"/>
</dbReference>
<comment type="subcellular location">
    <subcellularLocation>
        <location evidence="1 7">Cell membrane</location>
        <topology evidence="1 7">Multi-pass membrane protein</topology>
    </subcellularLocation>
</comment>
<keyword evidence="9" id="KW-0762">Sugar transport</keyword>
<organism evidence="9 10">
    <name type="scientific">Fictibacillus solisalsi</name>
    <dbReference type="NCBI Taxonomy" id="459525"/>
    <lineage>
        <taxon>Bacteria</taxon>
        <taxon>Bacillati</taxon>
        <taxon>Bacillota</taxon>
        <taxon>Bacilli</taxon>
        <taxon>Bacillales</taxon>
        <taxon>Fictibacillaceae</taxon>
        <taxon>Fictibacillus</taxon>
    </lineage>
</organism>
<dbReference type="Pfam" id="PF00528">
    <property type="entry name" value="BPD_transp_1"/>
    <property type="match status" value="1"/>
</dbReference>
<feature type="domain" description="ABC transmembrane type-1" evidence="8">
    <location>
        <begin position="93"/>
        <end position="303"/>
    </location>
</feature>
<dbReference type="InterPro" id="IPR035906">
    <property type="entry name" value="MetI-like_sf"/>
</dbReference>
<feature type="transmembrane region" description="Helical" evidence="7">
    <location>
        <begin position="173"/>
        <end position="194"/>
    </location>
</feature>
<feature type="transmembrane region" description="Helical" evidence="7">
    <location>
        <begin position="99"/>
        <end position="118"/>
    </location>
</feature>
<feature type="transmembrane region" description="Helical" evidence="7">
    <location>
        <begin position="281"/>
        <end position="307"/>
    </location>
</feature>
<dbReference type="InterPro" id="IPR000515">
    <property type="entry name" value="MetI-like"/>
</dbReference>
<dbReference type="EMBL" id="FNHW01000001">
    <property type="protein sequence ID" value="SDM51808.1"/>
    <property type="molecule type" value="Genomic_DNA"/>
</dbReference>
<evidence type="ECO:0000313" key="9">
    <source>
        <dbReference type="EMBL" id="SDM51808.1"/>
    </source>
</evidence>
<proteinExistence type="inferred from homology"/>
<dbReference type="CDD" id="cd06261">
    <property type="entry name" value="TM_PBP2"/>
    <property type="match status" value="1"/>
</dbReference>
<dbReference type="AlphaFoldDB" id="A0A1G9TW45"/>
<dbReference type="PROSITE" id="PS50928">
    <property type="entry name" value="ABC_TM1"/>
    <property type="match status" value="1"/>
</dbReference>
<dbReference type="PANTHER" id="PTHR30193:SF37">
    <property type="entry name" value="INNER MEMBRANE ABC TRANSPORTER PERMEASE PROTEIN YCJO"/>
    <property type="match status" value="1"/>
</dbReference>
<accession>A0A1G9TW45</accession>
<protein>
    <submittedName>
        <fullName evidence="9">Multiple sugar transport system permease protein</fullName>
    </submittedName>
</protein>
<feature type="transmembrane region" description="Helical" evidence="7">
    <location>
        <begin position="130"/>
        <end position="153"/>
    </location>
</feature>
<evidence type="ECO:0000256" key="6">
    <source>
        <dbReference type="ARBA" id="ARBA00023136"/>
    </source>
</evidence>
<evidence type="ECO:0000256" key="1">
    <source>
        <dbReference type="ARBA" id="ARBA00004651"/>
    </source>
</evidence>
<dbReference type="GO" id="GO:0005886">
    <property type="term" value="C:plasma membrane"/>
    <property type="evidence" value="ECO:0007669"/>
    <property type="project" value="UniProtKB-SubCell"/>
</dbReference>
<comment type="similarity">
    <text evidence="7">Belongs to the binding-protein-dependent transport system permease family.</text>
</comment>
<dbReference type="STRING" id="459525.SAMN04488137_0537"/>